<organism evidence="2 3">
    <name type="scientific">Novosphingobium pentaromativorans</name>
    <dbReference type="NCBI Taxonomy" id="205844"/>
    <lineage>
        <taxon>Bacteria</taxon>
        <taxon>Pseudomonadati</taxon>
        <taxon>Pseudomonadota</taxon>
        <taxon>Alphaproteobacteria</taxon>
        <taxon>Sphingomonadales</taxon>
        <taxon>Sphingomonadaceae</taxon>
        <taxon>Novosphingobium</taxon>
    </lineage>
</organism>
<name>A0A2W5NQE8_9SPHN</name>
<feature type="transmembrane region" description="Helical" evidence="1">
    <location>
        <begin position="6"/>
        <end position="27"/>
    </location>
</feature>
<protein>
    <submittedName>
        <fullName evidence="2">Uncharacterized protein</fullName>
    </submittedName>
</protein>
<keyword evidence="1" id="KW-0472">Membrane</keyword>
<accession>A0A2W5NQE8</accession>
<comment type="caution">
    <text evidence="2">The sequence shown here is derived from an EMBL/GenBank/DDBJ whole genome shotgun (WGS) entry which is preliminary data.</text>
</comment>
<reference evidence="2 3" key="1">
    <citation type="submission" date="2017-08" db="EMBL/GenBank/DDBJ databases">
        <title>Infants hospitalized years apart are colonized by the same room-sourced microbial strains.</title>
        <authorList>
            <person name="Brooks B."/>
            <person name="Olm M.R."/>
            <person name="Firek B.A."/>
            <person name="Baker R."/>
            <person name="Thomas B.C."/>
            <person name="Morowitz M.J."/>
            <person name="Banfield J.F."/>
        </authorList>
    </citation>
    <scope>NUCLEOTIDE SEQUENCE [LARGE SCALE GENOMIC DNA]</scope>
    <source>
        <strain evidence="2">S2_005_002_R2_33</strain>
    </source>
</reference>
<sequence length="143" mass="15873">MQVPMADLTWFGLAATGVGMIVGIANIKARVFRDKLTGAYIDADHFKSDRRLRICGEDADLWRVSSVRAVWPLHAKFLIDDPVYDDGGSIIAPVVKSIGRVVADYRGGRLLPEPSSSIILATMRSKANPRLCKRTLLRHRMNP</sequence>
<evidence type="ECO:0000313" key="2">
    <source>
        <dbReference type="EMBL" id="PZQ55741.1"/>
    </source>
</evidence>
<evidence type="ECO:0000256" key="1">
    <source>
        <dbReference type="SAM" id="Phobius"/>
    </source>
</evidence>
<dbReference type="AlphaFoldDB" id="A0A2W5NQE8"/>
<dbReference type="EMBL" id="QFPX01000005">
    <property type="protein sequence ID" value="PZQ55741.1"/>
    <property type="molecule type" value="Genomic_DNA"/>
</dbReference>
<keyword evidence="1" id="KW-0812">Transmembrane</keyword>
<keyword evidence="1" id="KW-1133">Transmembrane helix</keyword>
<evidence type="ECO:0000313" key="3">
    <source>
        <dbReference type="Proteomes" id="UP000249082"/>
    </source>
</evidence>
<proteinExistence type="predicted"/>
<gene>
    <name evidence="2" type="ORF">DI555_06865</name>
</gene>
<dbReference type="Proteomes" id="UP000249082">
    <property type="component" value="Unassembled WGS sequence"/>
</dbReference>